<feature type="domain" description="Methyltransferase" evidence="4">
    <location>
        <begin position="80"/>
        <end position="176"/>
    </location>
</feature>
<evidence type="ECO:0000259" key="4">
    <source>
        <dbReference type="Pfam" id="PF13649"/>
    </source>
</evidence>
<dbReference type="Proteomes" id="UP000561438">
    <property type="component" value="Unassembled WGS sequence"/>
</dbReference>
<dbReference type="InterPro" id="IPR041698">
    <property type="entry name" value="Methyltransf_25"/>
</dbReference>
<organism evidence="5 6">
    <name type="scientific">Qipengyuania atrilutea</name>
    <dbReference type="NCBI Taxonomy" id="2744473"/>
    <lineage>
        <taxon>Bacteria</taxon>
        <taxon>Pseudomonadati</taxon>
        <taxon>Pseudomonadota</taxon>
        <taxon>Alphaproteobacteria</taxon>
        <taxon>Sphingomonadales</taxon>
        <taxon>Erythrobacteraceae</taxon>
        <taxon>Qipengyuania</taxon>
    </lineage>
</organism>
<accession>A0A850GZJ6</accession>
<dbReference type="EMBL" id="JABWGV010000001">
    <property type="protein sequence ID" value="NVD43906.1"/>
    <property type="molecule type" value="Genomic_DNA"/>
</dbReference>
<keyword evidence="1 5" id="KW-0808">Transferase</keyword>
<sequence>MSSSLLRLLPCVLAAAALAAGCEQVQSDGDRPETALAFPEPDRPVSDLGANRFSNETARDSVGEAQKVMDLSEIEEGMTVADIGAGEGYYTVRLAERVGASGRVLAQDIDRDALTRLGERVNRERLDNVSIKPGAADDPRLPENSFDRIFLVHMYHEVSEPYAFLWRLWPALREDGEVIVVDVDRPTDQHGIDPLLLSCEFKRVGFELVQYSDEPELAGYYAKFKAAATRPEPEDIRPCRGTSGHGPNAAN</sequence>
<feature type="region of interest" description="Disordered" evidence="2">
    <location>
        <begin position="229"/>
        <end position="251"/>
    </location>
</feature>
<evidence type="ECO:0000256" key="2">
    <source>
        <dbReference type="SAM" id="MobiDB-lite"/>
    </source>
</evidence>
<feature type="chain" id="PRO_5032842834" evidence="3">
    <location>
        <begin position="20"/>
        <end position="251"/>
    </location>
</feature>
<feature type="region of interest" description="Disordered" evidence="2">
    <location>
        <begin position="29"/>
        <end position="59"/>
    </location>
</feature>
<evidence type="ECO:0000313" key="6">
    <source>
        <dbReference type="Proteomes" id="UP000561438"/>
    </source>
</evidence>
<dbReference type="RefSeq" id="WP_176266201.1">
    <property type="nucleotide sequence ID" value="NZ_JABWGV010000001.1"/>
</dbReference>
<dbReference type="AlphaFoldDB" id="A0A850GZJ6"/>
<dbReference type="GO" id="GO:0032259">
    <property type="term" value="P:methylation"/>
    <property type="evidence" value="ECO:0007669"/>
    <property type="project" value="UniProtKB-KW"/>
</dbReference>
<evidence type="ECO:0000256" key="1">
    <source>
        <dbReference type="ARBA" id="ARBA00022679"/>
    </source>
</evidence>
<keyword evidence="5" id="KW-0489">Methyltransferase</keyword>
<protein>
    <submittedName>
        <fullName evidence="5">Class I SAM-dependent methyltransferase</fullName>
    </submittedName>
</protein>
<keyword evidence="6" id="KW-1185">Reference proteome</keyword>
<dbReference type="SUPFAM" id="SSF53335">
    <property type="entry name" value="S-adenosyl-L-methionine-dependent methyltransferases"/>
    <property type="match status" value="1"/>
</dbReference>
<evidence type="ECO:0000256" key="3">
    <source>
        <dbReference type="SAM" id="SignalP"/>
    </source>
</evidence>
<evidence type="ECO:0000313" key="5">
    <source>
        <dbReference type="EMBL" id="NVD43906.1"/>
    </source>
</evidence>
<dbReference type="CDD" id="cd02440">
    <property type="entry name" value="AdoMet_MTases"/>
    <property type="match status" value="1"/>
</dbReference>
<dbReference type="PROSITE" id="PS51257">
    <property type="entry name" value="PROKAR_LIPOPROTEIN"/>
    <property type="match status" value="1"/>
</dbReference>
<reference evidence="5 6" key="1">
    <citation type="submission" date="2020-06" db="EMBL/GenBank/DDBJ databases">
        <title>Altererythrobacter sp. HHU K3-1.</title>
        <authorList>
            <person name="Zhang D."/>
            <person name="Xue H."/>
        </authorList>
    </citation>
    <scope>NUCLEOTIDE SEQUENCE [LARGE SCALE GENOMIC DNA]</scope>
    <source>
        <strain evidence="5 6">HHU K3-1</strain>
    </source>
</reference>
<dbReference type="GO" id="GO:0008168">
    <property type="term" value="F:methyltransferase activity"/>
    <property type="evidence" value="ECO:0007669"/>
    <property type="project" value="UniProtKB-KW"/>
</dbReference>
<keyword evidence="3" id="KW-0732">Signal</keyword>
<dbReference type="InterPro" id="IPR029063">
    <property type="entry name" value="SAM-dependent_MTases_sf"/>
</dbReference>
<feature type="signal peptide" evidence="3">
    <location>
        <begin position="1"/>
        <end position="19"/>
    </location>
</feature>
<comment type="caution">
    <text evidence="5">The sequence shown here is derived from an EMBL/GenBank/DDBJ whole genome shotgun (WGS) entry which is preliminary data.</text>
</comment>
<dbReference type="Gene3D" id="3.40.50.150">
    <property type="entry name" value="Vaccinia Virus protein VP39"/>
    <property type="match status" value="1"/>
</dbReference>
<gene>
    <name evidence="5" type="ORF">HUV48_02600</name>
</gene>
<dbReference type="PANTHER" id="PTHR43861">
    <property type="entry name" value="TRANS-ACONITATE 2-METHYLTRANSFERASE-RELATED"/>
    <property type="match status" value="1"/>
</dbReference>
<dbReference type="Pfam" id="PF13649">
    <property type="entry name" value="Methyltransf_25"/>
    <property type="match status" value="1"/>
</dbReference>
<name>A0A850GZJ6_9SPHN</name>
<proteinExistence type="predicted"/>